<evidence type="ECO:0000256" key="7">
    <source>
        <dbReference type="SAM" id="Phobius"/>
    </source>
</evidence>
<organism evidence="9 10">
    <name type="scientific">Pedobacter metabolipauper</name>
    <dbReference type="NCBI Taxonomy" id="425513"/>
    <lineage>
        <taxon>Bacteria</taxon>
        <taxon>Pseudomonadati</taxon>
        <taxon>Bacteroidota</taxon>
        <taxon>Sphingobacteriia</taxon>
        <taxon>Sphingobacteriales</taxon>
        <taxon>Sphingobacteriaceae</taxon>
        <taxon>Pedobacter</taxon>
    </lineage>
</organism>
<proteinExistence type="predicted"/>
<evidence type="ECO:0000313" key="9">
    <source>
        <dbReference type="EMBL" id="TDQ11179.1"/>
    </source>
</evidence>
<dbReference type="InterPro" id="IPR003594">
    <property type="entry name" value="HATPase_dom"/>
</dbReference>
<feature type="transmembrane region" description="Helical" evidence="7">
    <location>
        <begin position="29"/>
        <end position="47"/>
    </location>
</feature>
<dbReference type="InterPro" id="IPR050736">
    <property type="entry name" value="Sensor_HK_Regulatory"/>
</dbReference>
<dbReference type="SUPFAM" id="SSF47384">
    <property type="entry name" value="Homodimeric domain of signal transducing histidine kinase"/>
    <property type="match status" value="1"/>
</dbReference>
<feature type="transmembrane region" description="Helical" evidence="7">
    <location>
        <begin position="169"/>
        <end position="186"/>
    </location>
</feature>
<dbReference type="Proteomes" id="UP000295620">
    <property type="component" value="Unassembled WGS sequence"/>
</dbReference>
<gene>
    <name evidence="9" type="ORF">ATK78_0295</name>
</gene>
<dbReference type="Gene3D" id="1.10.287.130">
    <property type="match status" value="1"/>
</dbReference>
<dbReference type="InterPro" id="IPR036097">
    <property type="entry name" value="HisK_dim/P_sf"/>
</dbReference>
<feature type="domain" description="Histidine kinase" evidence="8">
    <location>
        <begin position="217"/>
        <end position="432"/>
    </location>
</feature>
<dbReference type="InterPro" id="IPR003661">
    <property type="entry name" value="HisK_dim/P_dom"/>
</dbReference>
<keyword evidence="3" id="KW-0597">Phosphoprotein</keyword>
<keyword evidence="7" id="KW-0472">Membrane</keyword>
<evidence type="ECO:0000256" key="1">
    <source>
        <dbReference type="ARBA" id="ARBA00000085"/>
    </source>
</evidence>
<dbReference type="PANTHER" id="PTHR43711">
    <property type="entry name" value="TWO-COMPONENT HISTIDINE KINASE"/>
    <property type="match status" value="1"/>
</dbReference>
<evidence type="ECO:0000256" key="4">
    <source>
        <dbReference type="ARBA" id="ARBA00022679"/>
    </source>
</evidence>
<dbReference type="PRINTS" id="PR00344">
    <property type="entry name" value="BCTRLSENSOR"/>
</dbReference>
<dbReference type="GO" id="GO:0000155">
    <property type="term" value="F:phosphorelay sensor kinase activity"/>
    <property type="evidence" value="ECO:0007669"/>
    <property type="project" value="InterPro"/>
</dbReference>
<evidence type="ECO:0000256" key="5">
    <source>
        <dbReference type="ARBA" id="ARBA00022777"/>
    </source>
</evidence>
<dbReference type="PROSITE" id="PS50109">
    <property type="entry name" value="HIS_KIN"/>
    <property type="match status" value="1"/>
</dbReference>
<evidence type="ECO:0000256" key="6">
    <source>
        <dbReference type="ARBA" id="ARBA00023012"/>
    </source>
</evidence>
<evidence type="ECO:0000256" key="2">
    <source>
        <dbReference type="ARBA" id="ARBA00012438"/>
    </source>
</evidence>
<keyword evidence="7" id="KW-1133">Transmembrane helix</keyword>
<dbReference type="SMART" id="SM00388">
    <property type="entry name" value="HisKA"/>
    <property type="match status" value="1"/>
</dbReference>
<dbReference type="InterPro" id="IPR005467">
    <property type="entry name" value="His_kinase_dom"/>
</dbReference>
<sequence length="432" mass="49060">MHNSLSGTLKHKWHFITGDHDKYPFENRMFHKISLIGIFFALILAIHNFSTTLLFAAVISILFAIVQFVLFYISRFKNQTSKAIIFTAIQVNLIFAAGYFYNAGISGSVSLLFLMSLSLLILVSPAKSWKYYLTTNILMVIGLMLGEYYNPDVIKQQYSTRWEMFGDQMFTYMIAGILMYICTSQLRRNYDLQRKFSEEKAVRLELLNKEKDKLFSIIAHDLNAPLSSLKQYLDLLNVIDFSVEERKDMEVKLGLSVDGIQELLKNLLFWARNELNELPVNLQPIVLGDHLIPTTQMFTLLASQKGITLITEIPECITIVADHNMIDLIVRNLLNNAIKFSTDKGVINLLVERSGTKCIITVKDFGVGIPVEQQKFLFTRNIKPSYGTSQEKGTGLGLALCKEFVTLQGGEISFSSKPGQETVFKVILPLFQ</sequence>
<comment type="catalytic activity">
    <reaction evidence="1">
        <text>ATP + protein L-histidine = ADP + protein N-phospho-L-histidine.</text>
        <dbReference type="EC" id="2.7.13.3"/>
    </reaction>
</comment>
<dbReference type="InterPro" id="IPR004358">
    <property type="entry name" value="Sig_transdc_His_kin-like_C"/>
</dbReference>
<keyword evidence="10" id="KW-1185">Reference proteome</keyword>
<accession>A0A4R6SZI3</accession>
<evidence type="ECO:0000256" key="3">
    <source>
        <dbReference type="ARBA" id="ARBA00022553"/>
    </source>
</evidence>
<keyword evidence="5 9" id="KW-0418">Kinase</keyword>
<keyword evidence="4" id="KW-0808">Transferase</keyword>
<dbReference type="PANTHER" id="PTHR43711:SF26">
    <property type="entry name" value="SENSOR HISTIDINE KINASE RCSC"/>
    <property type="match status" value="1"/>
</dbReference>
<evidence type="ECO:0000259" key="8">
    <source>
        <dbReference type="PROSITE" id="PS50109"/>
    </source>
</evidence>
<feature type="transmembrane region" description="Helical" evidence="7">
    <location>
        <begin position="131"/>
        <end position="149"/>
    </location>
</feature>
<dbReference type="EC" id="2.7.13.3" evidence="2"/>
<keyword evidence="7" id="KW-0812">Transmembrane</keyword>
<dbReference type="InterPro" id="IPR036890">
    <property type="entry name" value="HATPase_C_sf"/>
</dbReference>
<reference evidence="9 10" key="1">
    <citation type="submission" date="2019-03" db="EMBL/GenBank/DDBJ databases">
        <title>Genomic Encyclopedia of Archaeal and Bacterial Type Strains, Phase II (KMG-II): from individual species to whole genera.</title>
        <authorList>
            <person name="Goeker M."/>
        </authorList>
    </citation>
    <scope>NUCLEOTIDE SEQUENCE [LARGE SCALE GENOMIC DNA]</scope>
    <source>
        <strain evidence="9 10">DSM 19035</strain>
    </source>
</reference>
<name>A0A4R6SZI3_9SPHI</name>
<dbReference type="OrthoDB" id="9810447at2"/>
<dbReference type="Gene3D" id="3.30.565.10">
    <property type="entry name" value="Histidine kinase-like ATPase, C-terminal domain"/>
    <property type="match status" value="1"/>
</dbReference>
<protein>
    <recommendedName>
        <fullName evidence="2">histidine kinase</fullName>
        <ecNumber evidence="2">2.7.13.3</ecNumber>
    </recommendedName>
</protein>
<dbReference type="CDD" id="cd00082">
    <property type="entry name" value="HisKA"/>
    <property type="match status" value="1"/>
</dbReference>
<comment type="caution">
    <text evidence="9">The sequence shown here is derived from an EMBL/GenBank/DDBJ whole genome shotgun (WGS) entry which is preliminary data.</text>
</comment>
<dbReference type="SUPFAM" id="SSF55874">
    <property type="entry name" value="ATPase domain of HSP90 chaperone/DNA topoisomerase II/histidine kinase"/>
    <property type="match status" value="1"/>
</dbReference>
<dbReference type="Pfam" id="PF02518">
    <property type="entry name" value="HATPase_c"/>
    <property type="match status" value="1"/>
</dbReference>
<feature type="transmembrane region" description="Helical" evidence="7">
    <location>
        <begin position="53"/>
        <end position="71"/>
    </location>
</feature>
<dbReference type="AlphaFoldDB" id="A0A4R6SZI3"/>
<dbReference type="EMBL" id="SNYC01000003">
    <property type="protein sequence ID" value="TDQ11179.1"/>
    <property type="molecule type" value="Genomic_DNA"/>
</dbReference>
<keyword evidence="6" id="KW-0902">Two-component regulatory system</keyword>
<dbReference type="SMART" id="SM00387">
    <property type="entry name" value="HATPase_c"/>
    <property type="match status" value="1"/>
</dbReference>
<evidence type="ECO:0000313" key="10">
    <source>
        <dbReference type="Proteomes" id="UP000295620"/>
    </source>
</evidence>